<dbReference type="OrthoDB" id="3234283at2759"/>
<feature type="region of interest" description="Disordered" evidence="1">
    <location>
        <begin position="156"/>
        <end position="228"/>
    </location>
</feature>
<accession>A0A8H5HMI6</accession>
<feature type="compositionally biased region" description="Polar residues" evidence="1">
    <location>
        <begin position="202"/>
        <end position="214"/>
    </location>
</feature>
<dbReference type="Proteomes" id="UP000565441">
    <property type="component" value="Unassembled WGS sequence"/>
</dbReference>
<feature type="compositionally biased region" description="Pro residues" evidence="1">
    <location>
        <begin position="72"/>
        <end position="81"/>
    </location>
</feature>
<dbReference type="EMBL" id="JAACJP010000003">
    <property type="protein sequence ID" value="KAF5386118.1"/>
    <property type="molecule type" value="Genomic_DNA"/>
</dbReference>
<keyword evidence="3" id="KW-1185">Reference proteome</keyword>
<protein>
    <submittedName>
        <fullName evidence="2">Uncharacterized protein</fullName>
    </submittedName>
</protein>
<feature type="compositionally biased region" description="Basic residues" evidence="1">
    <location>
        <begin position="187"/>
        <end position="196"/>
    </location>
</feature>
<organism evidence="2 3">
    <name type="scientific">Tricholomella constricta</name>
    <dbReference type="NCBI Taxonomy" id="117010"/>
    <lineage>
        <taxon>Eukaryota</taxon>
        <taxon>Fungi</taxon>
        <taxon>Dikarya</taxon>
        <taxon>Basidiomycota</taxon>
        <taxon>Agaricomycotina</taxon>
        <taxon>Agaricomycetes</taxon>
        <taxon>Agaricomycetidae</taxon>
        <taxon>Agaricales</taxon>
        <taxon>Tricholomatineae</taxon>
        <taxon>Lyophyllaceae</taxon>
        <taxon>Tricholomella</taxon>
    </lineage>
</organism>
<evidence type="ECO:0000256" key="1">
    <source>
        <dbReference type="SAM" id="MobiDB-lite"/>
    </source>
</evidence>
<name>A0A8H5HMI6_9AGAR</name>
<sequence>MPRTRNVQPRPEPTPGPSNNIIVKRPLQDITERFVLISPAVNRVPTPKPRRKVKAPGGIFGAKLRANEPSRIPSPLPPSSPPSVSSAFLLPVPDYHIRSPFILASDGENLDSESENFEPDRYRGGDEANAEVDILNNSDPFGFFAVEKNLKALRAQQEERRPRYRAAPPPHIDTLFKGEHPVTPPTPRKRPSKRRAIASPNALRQSPRTDSMPSTPSPSKPISNKGKGKAVEILDETLEKISVTPTVASRRRPAKRENSEEAGSVVSPVKRRSVRRAVTTTQMTRGAESGRVDKGTKPRTKRGAAFGTGASAARQRSRAKGKAKSTRSSVIDENQREKWERERQERLDYFRRLQDYQVEKENVYVV</sequence>
<feature type="region of interest" description="Disordered" evidence="1">
    <location>
        <begin position="244"/>
        <end position="342"/>
    </location>
</feature>
<dbReference type="AlphaFoldDB" id="A0A8H5HMI6"/>
<evidence type="ECO:0000313" key="2">
    <source>
        <dbReference type="EMBL" id="KAF5386118.1"/>
    </source>
</evidence>
<feature type="compositionally biased region" description="Basic and acidic residues" evidence="1">
    <location>
        <begin position="333"/>
        <end position="342"/>
    </location>
</feature>
<evidence type="ECO:0000313" key="3">
    <source>
        <dbReference type="Proteomes" id="UP000565441"/>
    </source>
</evidence>
<comment type="caution">
    <text evidence="2">The sequence shown here is derived from an EMBL/GenBank/DDBJ whole genome shotgun (WGS) entry which is preliminary data.</text>
</comment>
<feature type="region of interest" description="Disordered" evidence="1">
    <location>
        <begin position="1"/>
        <end position="22"/>
    </location>
</feature>
<feature type="region of interest" description="Disordered" evidence="1">
    <location>
        <begin position="43"/>
        <end position="84"/>
    </location>
</feature>
<reference evidence="2 3" key="1">
    <citation type="journal article" date="2020" name="ISME J.">
        <title>Uncovering the hidden diversity of litter-decomposition mechanisms in mushroom-forming fungi.</title>
        <authorList>
            <person name="Floudas D."/>
            <person name="Bentzer J."/>
            <person name="Ahren D."/>
            <person name="Johansson T."/>
            <person name="Persson P."/>
            <person name="Tunlid A."/>
        </authorList>
    </citation>
    <scope>NUCLEOTIDE SEQUENCE [LARGE SCALE GENOMIC DNA]</scope>
    <source>
        <strain evidence="2 3">CBS 661.87</strain>
    </source>
</reference>
<proteinExistence type="predicted"/>
<gene>
    <name evidence="2" type="ORF">D9615_002329</name>
</gene>
<feature type="compositionally biased region" description="Basic residues" evidence="1">
    <location>
        <begin position="315"/>
        <end position="325"/>
    </location>
</feature>